<dbReference type="EMBL" id="CAJNXB010000598">
    <property type="protein sequence ID" value="CAF3074754.1"/>
    <property type="molecule type" value="Genomic_DNA"/>
</dbReference>
<evidence type="ECO:0000256" key="1">
    <source>
        <dbReference type="SAM" id="MobiDB-lite"/>
    </source>
</evidence>
<dbReference type="EMBL" id="CAJOBP010002671">
    <property type="protein sequence ID" value="CAF4367772.1"/>
    <property type="molecule type" value="Genomic_DNA"/>
</dbReference>
<accession>A0A817MJS2</accession>
<dbReference type="Proteomes" id="UP000663825">
    <property type="component" value="Unassembled WGS sequence"/>
</dbReference>
<gene>
    <name evidence="2" type="ORF">TIS948_LOCUS5299</name>
    <name evidence="3" type="ORF">UJA718_LOCUS16882</name>
</gene>
<name>A0A817MJS2_9BILA</name>
<evidence type="ECO:0000313" key="2">
    <source>
        <dbReference type="EMBL" id="CAF3074754.1"/>
    </source>
</evidence>
<dbReference type="OrthoDB" id="10061977at2759"/>
<keyword evidence="5" id="KW-1185">Reference proteome</keyword>
<sequence length="552" mass="63011">MNNEDKYIDLNAKGNNVPVVSKTWLVDDNISTDTNLEKELEDKTKQCANEFNQLCSDTGDYFDKLTQSTCHNIDQPTENPVNSSVDVIVSNDPCSASAASFLDARVNLLMYILHPILNIFRVYMASDFRRKNIRTDIPKLKDCLGNIRLSFGPISELADGQVECTIVFKGPNEQFYYAPYAFVRGCDKGYEFENPTIFDLKEDATIENNFVSLEMVICKLRNNMFECEDEKNNETCQIKRFLCGTLVQIKDEFSSLWEKNGKLKTKKTKPITPTKLAKRVELYTAYIMIRRTRFDPVENKFVPEPEILFCSNAFTPKNSSVQSQYYDYSANKLIITKVMQSRADPRESSHQFNVHVSYVIPPLYECTQLRNKCIKVDILTGSKQESQMHPNYKFMADEEVTDSLYIRADKYESIATFKIVNTTRNQCNGSYVKDTDLPVSYYNGSDSMIQAVSFNEPSMNSFRVRLQLCDYTDQTITPYPYSTVQSTLVVDDFVSSERSVTSSSPANENVIIENIFESSVTDKRSLEKEAHERTGSPLLKTPKIHNSSACDS</sequence>
<protein>
    <submittedName>
        <fullName evidence="2">Uncharacterized protein</fullName>
    </submittedName>
</protein>
<evidence type="ECO:0000313" key="4">
    <source>
        <dbReference type="Proteomes" id="UP000663825"/>
    </source>
</evidence>
<dbReference type="AlphaFoldDB" id="A0A817MJS2"/>
<evidence type="ECO:0000313" key="3">
    <source>
        <dbReference type="EMBL" id="CAF4367772.1"/>
    </source>
</evidence>
<feature type="compositionally biased region" description="Basic and acidic residues" evidence="1">
    <location>
        <begin position="523"/>
        <end position="534"/>
    </location>
</feature>
<organism evidence="2 4">
    <name type="scientific">Rotaria socialis</name>
    <dbReference type="NCBI Taxonomy" id="392032"/>
    <lineage>
        <taxon>Eukaryota</taxon>
        <taxon>Metazoa</taxon>
        <taxon>Spiralia</taxon>
        <taxon>Gnathifera</taxon>
        <taxon>Rotifera</taxon>
        <taxon>Eurotatoria</taxon>
        <taxon>Bdelloidea</taxon>
        <taxon>Philodinida</taxon>
        <taxon>Philodinidae</taxon>
        <taxon>Rotaria</taxon>
    </lineage>
</organism>
<reference evidence="2" key="1">
    <citation type="submission" date="2021-02" db="EMBL/GenBank/DDBJ databases">
        <authorList>
            <person name="Nowell W R."/>
        </authorList>
    </citation>
    <scope>NUCLEOTIDE SEQUENCE</scope>
</reference>
<proteinExistence type="predicted"/>
<evidence type="ECO:0000313" key="5">
    <source>
        <dbReference type="Proteomes" id="UP000663873"/>
    </source>
</evidence>
<comment type="caution">
    <text evidence="2">The sequence shown here is derived from an EMBL/GenBank/DDBJ whole genome shotgun (WGS) entry which is preliminary data.</text>
</comment>
<dbReference type="Proteomes" id="UP000663873">
    <property type="component" value="Unassembled WGS sequence"/>
</dbReference>
<feature type="region of interest" description="Disordered" evidence="1">
    <location>
        <begin position="523"/>
        <end position="552"/>
    </location>
</feature>